<dbReference type="PROSITE" id="PS01124">
    <property type="entry name" value="HTH_ARAC_FAMILY_2"/>
    <property type="match status" value="1"/>
</dbReference>
<evidence type="ECO:0000256" key="2">
    <source>
        <dbReference type="ARBA" id="ARBA00023125"/>
    </source>
</evidence>
<dbReference type="EMBL" id="QFQP01000021">
    <property type="protein sequence ID" value="PZR09398.1"/>
    <property type="molecule type" value="Genomic_DNA"/>
</dbReference>
<evidence type="ECO:0000313" key="5">
    <source>
        <dbReference type="EMBL" id="PZR09398.1"/>
    </source>
</evidence>
<feature type="domain" description="HTH araC/xylS-type" evidence="4">
    <location>
        <begin position="70"/>
        <end position="168"/>
    </location>
</feature>
<dbReference type="InterPro" id="IPR018062">
    <property type="entry name" value="HTH_AraC-typ_CS"/>
</dbReference>
<dbReference type="Gene3D" id="1.10.10.60">
    <property type="entry name" value="Homeodomain-like"/>
    <property type="match status" value="1"/>
</dbReference>
<dbReference type="InterPro" id="IPR009057">
    <property type="entry name" value="Homeodomain-like_sf"/>
</dbReference>
<dbReference type="PANTHER" id="PTHR43436">
    <property type="entry name" value="ARAC-FAMILY TRANSCRIPTIONAL REGULATOR"/>
    <property type="match status" value="1"/>
</dbReference>
<dbReference type="Pfam" id="PF06719">
    <property type="entry name" value="AraC_N"/>
    <property type="match status" value="1"/>
</dbReference>
<keyword evidence="3" id="KW-0804">Transcription</keyword>
<dbReference type="GO" id="GO:0043565">
    <property type="term" value="F:sequence-specific DNA binding"/>
    <property type="evidence" value="ECO:0007669"/>
    <property type="project" value="InterPro"/>
</dbReference>
<dbReference type="InterPro" id="IPR018060">
    <property type="entry name" value="HTH_AraC"/>
</dbReference>
<dbReference type="PROSITE" id="PS00041">
    <property type="entry name" value="HTH_ARAC_FAMILY_1"/>
    <property type="match status" value="1"/>
</dbReference>
<evidence type="ECO:0000313" key="6">
    <source>
        <dbReference type="Proteomes" id="UP000249061"/>
    </source>
</evidence>
<name>A0A2W5UK13_9BACT</name>
<evidence type="ECO:0000256" key="3">
    <source>
        <dbReference type="ARBA" id="ARBA00023163"/>
    </source>
</evidence>
<dbReference type="SMART" id="SM00342">
    <property type="entry name" value="HTH_ARAC"/>
    <property type="match status" value="1"/>
</dbReference>
<comment type="caution">
    <text evidence="5">The sequence shown here is derived from an EMBL/GenBank/DDBJ whole genome shotgun (WGS) entry which is preliminary data.</text>
</comment>
<protein>
    <recommendedName>
        <fullName evidence="4">HTH araC/xylS-type domain-containing protein</fullName>
    </recommendedName>
</protein>
<evidence type="ECO:0000259" key="4">
    <source>
        <dbReference type="PROSITE" id="PS01124"/>
    </source>
</evidence>
<keyword evidence="2" id="KW-0238">DNA-binding</keyword>
<reference evidence="5 6" key="1">
    <citation type="submission" date="2017-08" db="EMBL/GenBank/DDBJ databases">
        <title>Infants hospitalized years apart are colonized by the same room-sourced microbial strains.</title>
        <authorList>
            <person name="Brooks B."/>
            <person name="Olm M.R."/>
            <person name="Firek B.A."/>
            <person name="Baker R."/>
            <person name="Thomas B.C."/>
            <person name="Morowitz M.J."/>
            <person name="Banfield J.F."/>
        </authorList>
    </citation>
    <scope>NUCLEOTIDE SEQUENCE [LARGE SCALE GENOMIC DNA]</scope>
    <source>
        <strain evidence="5">S2_003_000_R2_14</strain>
    </source>
</reference>
<dbReference type="Proteomes" id="UP000249061">
    <property type="component" value="Unassembled WGS sequence"/>
</dbReference>
<keyword evidence="1" id="KW-0805">Transcription regulation</keyword>
<sequence length="170" mass="18913">MQASAFEVQRASPELVDALSRYLQLAQSPSDAKVLGPLLLKEIHYRLLTAKFGGVLRKLVRHDSRESAVARAIAHIRRDFRGTIGIPQLAREVGMSTSAFHKHFKEVTESSPLQYQKDLRLIEARRMLTRGGVSVSSAAFDVGYESPNQFSREYARKFGVSPSRDVSPAA</sequence>
<dbReference type="PANTHER" id="PTHR43436:SF1">
    <property type="entry name" value="TRANSCRIPTIONAL REGULATORY PROTEIN"/>
    <property type="match status" value="1"/>
</dbReference>
<gene>
    <name evidence="5" type="ORF">DI536_22740</name>
</gene>
<dbReference type="GO" id="GO:0003700">
    <property type="term" value="F:DNA-binding transcription factor activity"/>
    <property type="evidence" value="ECO:0007669"/>
    <property type="project" value="InterPro"/>
</dbReference>
<dbReference type="InterPro" id="IPR009594">
    <property type="entry name" value="Tscrpt_reg_HTH_AraC_N"/>
</dbReference>
<dbReference type="AlphaFoldDB" id="A0A2W5UK13"/>
<dbReference type="SUPFAM" id="SSF46689">
    <property type="entry name" value="Homeodomain-like"/>
    <property type="match status" value="2"/>
</dbReference>
<dbReference type="Pfam" id="PF12833">
    <property type="entry name" value="HTH_18"/>
    <property type="match status" value="1"/>
</dbReference>
<proteinExistence type="predicted"/>
<accession>A0A2W5UK13</accession>
<organism evidence="5 6">
    <name type="scientific">Archangium gephyra</name>
    <dbReference type="NCBI Taxonomy" id="48"/>
    <lineage>
        <taxon>Bacteria</taxon>
        <taxon>Pseudomonadati</taxon>
        <taxon>Myxococcota</taxon>
        <taxon>Myxococcia</taxon>
        <taxon>Myxococcales</taxon>
        <taxon>Cystobacterineae</taxon>
        <taxon>Archangiaceae</taxon>
        <taxon>Archangium</taxon>
    </lineage>
</organism>
<evidence type="ECO:0000256" key="1">
    <source>
        <dbReference type="ARBA" id="ARBA00023015"/>
    </source>
</evidence>